<dbReference type="Gene3D" id="1.10.10.10">
    <property type="entry name" value="Winged helix-like DNA-binding domain superfamily/Winged helix DNA-binding domain"/>
    <property type="match status" value="1"/>
</dbReference>
<comment type="caution">
    <text evidence="1">The sequence shown here is derived from an EMBL/GenBank/DDBJ whole genome shotgun (WGS) entry which is preliminary data.</text>
</comment>
<dbReference type="InterPro" id="IPR036388">
    <property type="entry name" value="WH-like_DNA-bd_sf"/>
</dbReference>
<reference evidence="2" key="1">
    <citation type="submission" date="2015-03" db="EMBL/GenBank/DDBJ databases">
        <title>Draft genome sequence of a novel methanotroph (Sn10-6) isolated from flooded ricefield rhizosphere in India.</title>
        <authorList>
            <person name="Pandit P.S."/>
            <person name="Pore S.D."/>
            <person name="Arora P."/>
            <person name="Kapse N.G."/>
            <person name="Dhakephalkar P.K."/>
            <person name="Rahalkar M.C."/>
        </authorList>
    </citation>
    <scope>NUCLEOTIDE SEQUENCE [LARGE SCALE GENOMIC DNA]</scope>
    <source>
        <strain evidence="2">Sn10-6</strain>
    </source>
</reference>
<organism evidence="1 2">
    <name type="scientific">Methylocucumis oryzae</name>
    <dbReference type="NCBI Taxonomy" id="1632867"/>
    <lineage>
        <taxon>Bacteria</taxon>
        <taxon>Pseudomonadati</taxon>
        <taxon>Pseudomonadota</taxon>
        <taxon>Gammaproteobacteria</taxon>
        <taxon>Methylococcales</taxon>
        <taxon>Methylococcaceae</taxon>
        <taxon>Methylocucumis</taxon>
    </lineage>
</organism>
<dbReference type="Proteomes" id="UP000033684">
    <property type="component" value="Unassembled WGS sequence"/>
</dbReference>
<dbReference type="AlphaFoldDB" id="A0A0F3IHT2"/>
<dbReference type="EMBL" id="LAJX01000124">
    <property type="protein sequence ID" value="KJV06237.1"/>
    <property type="molecule type" value="Genomic_DNA"/>
</dbReference>
<dbReference type="RefSeq" id="WP_045779512.1">
    <property type="nucleotide sequence ID" value="NZ_LAJX01000124.1"/>
</dbReference>
<accession>A0A0F3IHT2</accession>
<evidence type="ECO:0000313" key="1">
    <source>
        <dbReference type="EMBL" id="KJV06237.1"/>
    </source>
</evidence>
<name>A0A0F3IHT2_9GAMM</name>
<dbReference type="Pfam" id="PF10771">
    <property type="entry name" value="DUF2582"/>
    <property type="match status" value="1"/>
</dbReference>
<gene>
    <name evidence="1" type="ORF">VZ94_12720</name>
</gene>
<proteinExistence type="predicted"/>
<evidence type="ECO:0000313" key="2">
    <source>
        <dbReference type="Proteomes" id="UP000033684"/>
    </source>
</evidence>
<evidence type="ECO:0008006" key="3">
    <source>
        <dbReference type="Google" id="ProtNLM"/>
    </source>
</evidence>
<keyword evidence="2" id="KW-1185">Reference proteome</keyword>
<sequence>MLHLIGEAAGTVWQYLEQNGPSSVTKIATDTGIAKNDLQRAIGWLSKEDKLNIEVKGRTETIALK</sequence>
<dbReference type="InterPro" id="IPR019707">
    <property type="entry name" value="DUF2582"/>
</dbReference>
<reference evidence="1 2" key="2">
    <citation type="journal article" date="2016" name="Microb. Ecol.">
        <title>Genome Characteristics of a Novel Type I Methanotroph (Sn10-6) Isolated from a Flooded Indian Rice Field.</title>
        <authorList>
            <person name="Rahalkar M.C."/>
            <person name="Pandit P.S."/>
            <person name="Dhakephalkar P.K."/>
            <person name="Pore S."/>
            <person name="Arora P."/>
            <person name="Kapse N."/>
        </authorList>
    </citation>
    <scope>NUCLEOTIDE SEQUENCE [LARGE SCALE GENOMIC DNA]</scope>
    <source>
        <strain evidence="1 2">Sn10-6</strain>
    </source>
</reference>
<protein>
    <recommendedName>
        <fullName evidence="3">Winged helix-turn-helix domain-containing protein</fullName>
    </recommendedName>
</protein>
<dbReference type="OrthoDB" id="5570695at2"/>